<proteinExistence type="predicted"/>
<gene>
    <name evidence="2" type="ORF">ILUMI_09461</name>
</gene>
<comment type="caution">
    <text evidence="2">The sequence shown here is derived from an EMBL/GenBank/DDBJ whole genome shotgun (WGS) entry which is preliminary data.</text>
</comment>
<protein>
    <recommendedName>
        <fullName evidence="4">Reverse transcriptase domain-containing protein</fullName>
    </recommendedName>
</protein>
<name>A0A8K0GEI1_IGNLU</name>
<feature type="region of interest" description="Disordered" evidence="1">
    <location>
        <begin position="304"/>
        <end position="325"/>
    </location>
</feature>
<evidence type="ECO:0000313" key="2">
    <source>
        <dbReference type="EMBL" id="KAF2896714.1"/>
    </source>
</evidence>
<dbReference type="OrthoDB" id="6770921at2759"/>
<sequence>MKHGGIEFPTALIAQHTVTVVYKLHRVLGAHVQEFHAARQRIGLRPKRIHSTIEGEDTEVTTIELEEIQICIKEMKTGKLPGPGDIMVELIKNRGRALTERIRQLMNGCMKQHKVPEEWKIGYISSLYKKGNRKDLNKYRGLSVTSTLSRLWAKTLNNRLREEIGNSISEDQNGFTPGSNDWAARVQNLSENCTELNIMSCDKFVKDMTADPTENFLFVMQRRWNTLRNRQKSDGRSASGEAMINKIDGSVNNYCGLGCQRISPAGDTEAKTREGAAANRILLDAVPIFKVEYCAPNAYSCIPKDKNQNHPTRKKQIEETYSNSF</sequence>
<accession>A0A8K0GEI1</accession>
<dbReference type="PANTHER" id="PTHR19446">
    <property type="entry name" value="REVERSE TRANSCRIPTASES"/>
    <property type="match status" value="1"/>
</dbReference>
<keyword evidence="3" id="KW-1185">Reference proteome</keyword>
<evidence type="ECO:0008006" key="4">
    <source>
        <dbReference type="Google" id="ProtNLM"/>
    </source>
</evidence>
<evidence type="ECO:0000313" key="3">
    <source>
        <dbReference type="Proteomes" id="UP000801492"/>
    </source>
</evidence>
<evidence type="ECO:0000256" key="1">
    <source>
        <dbReference type="SAM" id="MobiDB-lite"/>
    </source>
</evidence>
<organism evidence="2 3">
    <name type="scientific">Ignelater luminosus</name>
    <name type="common">Cucubano</name>
    <name type="synonym">Pyrophorus luminosus</name>
    <dbReference type="NCBI Taxonomy" id="2038154"/>
    <lineage>
        <taxon>Eukaryota</taxon>
        <taxon>Metazoa</taxon>
        <taxon>Ecdysozoa</taxon>
        <taxon>Arthropoda</taxon>
        <taxon>Hexapoda</taxon>
        <taxon>Insecta</taxon>
        <taxon>Pterygota</taxon>
        <taxon>Neoptera</taxon>
        <taxon>Endopterygota</taxon>
        <taxon>Coleoptera</taxon>
        <taxon>Polyphaga</taxon>
        <taxon>Elateriformia</taxon>
        <taxon>Elateroidea</taxon>
        <taxon>Elateridae</taxon>
        <taxon>Agrypninae</taxon>
        <taxon>Pyrophorini</taxon>
        <taxon>Ignelater</taxon>
    </lineage>
</organism>
<dbReference type="EMBL" id="VTPC01004814">
    <property type="protein sequence ID" value="KAF2896714.1"/>
    <property type="molecule type" value="Genomic_DNA"/>
</dbReference>
<reference evidence="2" key="1">
    <citation type="submission" date="2019-08" db="EMBL/GenBank/DDBJ databases">
        <title>The genome of the North American firefly Photinus pyralis.</title>
        <authorList>
            <consortium name="Photinus pyralis genome working group"/>
            <person name="Fallon T.R."/>
            <person name="Sander Lower S.E."/>
            <person name="Weng J.-K."/>
        </authorList>
    </citation>
    <scope>NUCLEOTIDE SEQUENCE</scope>
    <source>
        <strain evidence="2">TRF0915ILg1</strain>
        <tissue evidence="2">Whole body</tissue>
    </source>
</reference>
<dbReference type="Proteomes" id="UP000801492">
    <property type="component" value="Unassembled WGS sequence"/>
</dbReference>
<dbReference type="AlphaFoldDB" id="A0A8K0GEI1"/>